<evidence type="ECO:0000256" key="1">
    <source>
        <dbReference type="SAM" id="MobiDB-lite"/>
    </source>
</evidence>
<dbReference type="OrthoDB" id="5990379at2759"/>
<evidence type="ECO:0000313" key="3">
    <source>
        <dbReference type="Proteomes" id="UP001163046"/>
    </source>
</evidence>
<reference evidence="2" key="1">
    <citation type="submission" date="2023-01" db="EMBL/GenBank/DDBJ databases">
        <title>Genome assembly of the deep-sea coral Lophelia pertusa.</title>
        <authorList>
            <person name="Herrera S."/>
            <person name="Cordes E."/>
        </authorList>
    </citation>
    <scope>NUCLEOTIDE SEQUENCE</scope>
    <source>
        <strain evidence="2">USNM1676648</strain>
        <tissue evidence="2">Polyp</tissue>
    </source>
</reference>
<dbReference type="AlphaFoldDB" id="A0A9W9ZRH4"/>
<protein>
    <submittedName>
        <fullName evidence="2">Uncharacterized protein</fullName>
    </submittedName>
</protein>
<comment type="caution">
    <text evidence="2">The sequence shown here is derived from an EMBL/GenBank/DDBJ whole genome shotgun (WGS) entry which is preliminary data.</text>
</comment>
<keyword evidence="3" id="KW-1185">Reference proteome</keyword>
<evidence type="ECO:0000313" key="2">
    <source>
        <dbReference type="EMBL" id="KAJ7386140.1"/>
    </source>
</evidence>
<dbReference type="EMBL" id="MU825878">
    <property type="protein sequence ID" value="KAJ7386140.1"/>
    <property type="molecule type" value="Genomic_DNA"/>
</dbReference>
<proteinExistence type="predicted"/>
<gene>
    <name evidence="2" type="ORF">OS493_012484</name>
</gene>
<dbReference type="Proteomes" id="UP001163046">
    <property type="component" value="Unassembled WGS sequence"/>
</dbReference>
<sequence length="160" mass="18035">MEEARSESGDEQDPPIQIDNSEPDAPELEPRPQRQRHPPTLLTYNTFGNPTYETQASTHFISANNVLGSQLPQYCNTCGAGLPAMQQLPLPTFPQLSQNPVIFGYPGQYLQYPSMHQPVFQYPVNQYPVHHPVVYQPRNELMQVAVTMNSVHVPLPGYAY</sequence>
<name>A0A9W9ZRH4_9CNID</name>
<organism evidence="2 3">
    <name type="scientific">Desmophyllum pertusum</name>
    <dbReference type="NCBI Taxonomy" id="174260"/>
    <lineage>
        <taxon>Eukaryota</taxon>
        <taxon>Metazoa</taxon>
        <taxon>Cnidaria</taxon>
        <taxon>Anthozoa</taxon>
        <taxon>Hexacorallia</taxon>
        <taxon>Scleractinia</taxon>
        <taxon>Caryophylliina</taxon>
        <taxon>Caryophylliidae</taxon>
        <taxon>Desmophyllum</taxon>
    </lineage>
</organism>
<accession>A0A9W9ZRH4</accession>
<feature type="region of interest" description="Disordered" evidence="1">
    <location>
        <begin position="1"/>
        <end position="40"/>
    </location>
</feature>